<keyword evidence="3" id="KW-1185">Reference proteome</keyword>
<reference evidence="2 3" key="1">
    <citation type="submission" date="2015-04" db="EMBL/GenBank/DDBJ databases">
        <title>The draft genome sequence of Roseovarius sp.R12b.</title>
        <authorList>
            <person name="Li G."/>
            <person name="Lai Q."/>
            <person name="Shao Z."/>
            <person name="Yan P."/>
        </authorList>
    </citation>
    <scope>NUCLEOTIDE SEQUENCE [LARGE SCALE GENOMIC DNA]</scope>
    <source>
        <strain evidence="2 3">R12B</strain>
    </source>
</reference>
<accession>A0A0T5NTZ9</accession>
<protein>
    <submittedName>
        <fullName evidence="2">Uncharacterized protein</fullName>
    </submittedName>
</protein>
<evidence type="ECO:0000313" key="3">
    <source>
        <dbReference type="Proteomes" id="UP000051295"/>
    </source>
</evidence>
<feature type="signal peptide" evidence="1">
    <location>
        <begin position="1"/>
        <end position="19"/>
    </location>
</feature>
<dbReference type="EMBL" id="LAXJ01000012">
    <property type="protein sequence ID" value="KRS12111.1"/>
    <property type="molecule type" value="Genomic_DNA"/>
</dbReference>
<gene>
    <name evidence="2" type="ORF">XM53_12760</name>
</gene>
<dbReference type="SUPFAM" id="SSF69635">
    <property type="entry name" value="Type III secretory system chaperone-like"/>
    <property type="match status" value="1"/>
</dbReference>
<dbReference type="STRING" id="1641875.XM53_12760"/>
<proteinExistence type="predicted"/>
<keyword evidence="1" id="KW-0732">Signal</keyword>
<comment type="caution">
    <text evidence="2">The sequence shown here is derived from an EMBL/GenBank/DDBJ whole genome shotgun (WGS) entry which is preliminary data.</text>
</comment>
<dbReference type="Gene3D" id="3.30.1460.10">
    <property type="match status" value="1"/>
</dbReference>
<dbReference type="RefSeq" id="WP_057793903.1">
    <property type="nucleotide sequence ID" value="NZ_LAXJ01000012.1"/>
</dbReference>
<name>A0A0T5NTZ9_9RHOB</name>
<dbReference type="PATRIC" id="fig|1641875.4.peg.346"/>
<sequence length="182" mass="19729">MLRLSLTLAVTLLPLLASAQDSETPAPAPVPEAPMTVDRLNDILVALDDSARINGRVWQLTIAGTPVLVIADPDNDRMRALSPVADLEDVQIDTLQRMMQANFDTALDARYAIAKDMVWSTYIHPLSPLEKDQLISGLGQVINLVQTYGTLYTGGAMQFGGGDSGAIQRDLIDELLKKGEEL</sequence>
<evidence type="ECO:0000256" key="1">
    <source>
        <dbReference type="SAM" id="SignalP"/>
    </source>
</evidence>
<dbReference type="CDD" id="cd16364">
    <property type="entry name" value="T3SC_I-like"/>
    <property type="match status" value="1"/>
</dbReference>
<feature type="chain" id="PRO_5006663901" evidence="1">
    <location>
        <begin position="20"/>
        <end position="182"/>
    </location>
</feature>
<dbReference type="Proteomes" id="UP000051295">
    <property type="component" value="Unassembled WGS sequence"/>
</dbReference>
<dbReference type="AlphaFoldDB" id="A0A0T5NTZ9"/>
<evidence type="ECO:0000313" key="2">
    <source>
        <dbReference type="EMBL" id="KRS12111.1"/>
    </source>
</evidence>
<organism evidence="2 3">
    <name type="scientific">Roseovarius atlanticus</name>
    <dbReference type="NCBI Taxonomy" id="1641875"/>
    <lineage>
        <taxon>Bacteria</taxon>
        <taxon>Pseudomonadati</taxon>
        <taxon>Pseudomonadota</taxon>
        <taxon>Alphaproteobacteria</taxon>
        <taxon>Rhodobacterales</taxon>
        <taxon>Roseobacteraceae</taxon>
        <taxon>Roseovarius</taxon>
    </lineage>
</organism>
<dbReference type="OrthoDB" id="571431at2"/>